<feature type="domain" description="Fibronectin type-III" evidence="8">
    <location>
        <begin position="1714"/>
        <end position="1802"/>
    </location>
</feature>
<dbReference type="GO" id="GO:0005615">
    <property type="term" value="C:extracellular space"/>
    <property type="evidence" value="ECO:0007669"/>
    <property type="project" value="TreeGrafter"/>
</dbReference>
<feature type="compositionally biased region" description="Low complexity" evidence="6">
    <location>
        <begin position="192"/>
        <end position="213"/>
    </location>
</feature>
<evidence type="ECO:0000256" key="4">
    <source>
        <dbReference type="ARBA" id="ARBA00022729"/>
    </source>
</evidence>
<dbReference type="SUPFAM" id="SSF49265">
    <property type="entry name" value="Fibronectin type III"/>
    <property type="match status" value="17"/>
</dbReference>
<feature type="domain" description="Fibrinogen C-terminal" evidence="9">
    <location>
        <begin position="2257"/>
        <end position="2393"/>
    </location>
</feature>
<feature type="domain" description="Fibronectin type-III" evidence="8">
    <location>
        <begin position="856"/>
        <end position="946"/>
    </location>
</feature>
<keyword evidence="7" id="KW-1133">Transmembrane helix</keyword>
<feature type="domain" description="Fibronectin type-III" evidence="8">
    <location>
        <begin position="976"/>
        <end position="1065"/>
    </location>
</feature>
<feature type="compositionally biased region" description="Pro residues" evidence="6">
    <location>
        <begin position="257"/>
        <end position="267"/>
    </location>
</feature>
<evidence type="ECO:0000313" key="10">
    <source>
        <dbReference type="Ensembl" id="ENSTGUP00000025046.1"/>
    </source>
</evidence>
<dbReference type="Proteomes" id="UP000007754">
    <property type="component" value="Unplaced"/>
</dbReference>
<dbReference type="GO" id="GO:0031175">
    <property type="term" value="P:neuron projection development"/>
    <property type="evidence" value="ECO:0007669"/>
    <property type="project" value="TreeGrafter"/>
</dbReference>
<organism evidence="10 11">
    <name type="scientific">Taeniopygia guttata</name>
    <name type="common">Zebra finch</name>
    <name type="synonym">Poephila guttata</name>
    <dbReference type="NCBI Taxonomy" id="59729"/>
    <lineage>
        <taxon>Eukaryota</taxon>
        <taxon>Metazoa</taxon>
        <taxon>Chordata</taxon>
        <taxon>Craniata</taxon>
        <taxon>Vertebrata</taxon>
        <taxon>Euteleostomi</taxon>
        <taxon>Archelosauria</taxon>
        <taxon>Archosauria</taxon>
        <taxon>Dinosauria</taxon>
        <taxon>Saurischia</taxon>
        <taxon>Theropoda</taxon>
        <taxon>Coelurosauria</taxon>
        <taxon>Aves</taxon>
        <taxon>Neognathae</taxon>
        <taxon>Neoaves</taxon>
        <taxon>Telluraves</taxon>
        <taxon>Australaves</taxon>
        <taxon>Passeriformes</taxon>
        <taxon>Passeroidea</taxon>
        <taxon>Estrildidae</taxon>
        <taxon>Estrildinae</taxon>
        <taxon>Taeniopygia</taxon>
    </lineage>
</organism>
<feature type="region of interest" description="Disordered" evidence="6">
    <location>
        <begin position="125"/>
        <end position="267"/>
    </location>
</feature>
<dbReference type="CDD" id="cd00063">
    <property type="entry name" value="FN3"/>
    <property type="match status" value="17"/>
</dbReference>
<protein>
    <recommendedName>
        <fullName evidence="12">Tenascin XB</fullName>
    </recommendedName>
</protein>
<dbReference type="PANTHER" id="PTHR46708:SF3">
    <property type="entry name" value="TENASCIN-X"/>
    <property type="match status" value="1"/>
</dbReference>
<dbReference type="SMART" id="SM00060">
    <property type="entry name" value="FN3"/>
    <property type="match status" value="17"/>
</dbReference>
<dbReference type="InterPro" id="IPR036116">
    <property type="entry name" value="FN3_sf"/>
</dbReference>
<evidence type="ECO:0000313" key="11">
    <source>
        <dbReference type="Proteomes" id="UP000007754"/>
    </source>
</evidence>
<feature type="region of interest" description="Disordered" evidence="6">
    <location>
        <begin position="2563"/>
        <end position="2583"/>
    </location>
</feature>
<dbReference type="PROSITE" id="PS51406">
    <property type="entry name" value="FIBRINOGEN_C_2"/>
    <property type="match status" value="1"/>
</dbReference>
<keyword evidence="4" id="KW-0732">Signal</keyword>
<feature type="domain" description="Fibronectin type-III" evidence="8">
    <location>
        <begin position="1338"/>
        <end position="1428"/>
    </location>
</feature>
<dbReference type="GO" id="GO:0030155">
    <property type="term" value="P:regulation of cell adhesion"/>
    <property type="evidence" value="ECO:0007669"/>
    <property type="project" value="TreeGrafter"/>
</dbReference>
<feature type="domain" description="Fibronectin type-III" evidence="8">
    <location>
        <begin position="1463"/>
        <end position="1554"/>
    </location>
</feature>
<evidence type="ECO:0008006" key="12">
    <source>
        <dbReference type="Google" id="ProtNLM"/>
    </source>
</evidence>
<feature type="domain" description="Fibronectin type-III" evidence="8">
    <location>
        <begin position="741"/>
        <end position="829"/>
    </location>
</feature>
<feature type="compositionally biased region" description="Polar residues" evidence="6">
    <location>
        <begin position="490"/>
        <end position="499"/>
    </location>
</feature>
<feature type="domain" description="Fibronectin type-III" evidence="8">
    <location>
        <begin position="1211"/>
        <end position="1300"/>
    </location>
</feature>
<feature type="region of interest" description="Disordered" evidence="6">
    <location>
        <begin position="1550"/>
        <end position="1582"/>
    </location>
</feature>
<feature type="domain" description="Fibronectin type-III" evidence="8">
    <location>
        <begin position="32"/>
        <end position="123"/>
    </location>
</feature>
<evidence type="ECO:0000256" key="5">
    <source>
        <dbReference type="ARBA" id="ARBA00022737"/>
    </source>
</evidence>
<feature type="region of interest" description="Disordered" evidence="6">
    <location>
        <begin position="2463"/>
        <end position="2501"/>
    </location>
</feature>
<dbReference type="Ensembl" id="ENSTGUT00000025372.1">
    <property type="protein sequence ID" value="ENSTGUP00000025046.1"/>
    <property type="gene ID" value="ENSTGUG00000023077.1"/>
</dbReference>
<dbReference type="InterPro" id="IPR013783">
    <property type="entry name" value="Ig-like_fold"/>
</dbReference>
<evidence type="ECO:0000256" key="2">
    <source>
        <dbReference type="ARBA" id="ARBA00022530"/>
    </source>
</evidence>
<dbReference type="InterPro" id="IPR014716">
    <property type="entry name" value="Fibrinogen_a/b/g_C_1"/>
</dbReference>
<feature type="transmembrane region" description="Helical" evidence="7">
    <location>
        <begin position="2437"/>
        <end position="2458"/>
    </location>
</feature>
<dbReference type="Pfam" id="PF00147">
    <property type="entry name" value="Fibrinogen_C"/>
    <property type="match status" value="1"/>
</dbReference>
<keyword evidence="2" id="KW-0272">Extracellular matrix</keyword>
<sequence>MPQPRVSLWCPPSHVCPLVSPWCPCTVPSEVPWVTPRLASRTPTSLRITWPQPLVPPDGYRVTLVPLDDPVAMTTHELPSSAVAFSVTGLSPGHPFELLVQARRGPHLGAPGVLRLRTALVPSVPHYEGSPGSPQGSLGSPAVAPSARGPPESPGSPGSLGSPGSPVSPVSPDLSLGSPGSLGSPAPPKVPASPVARGSLGSPAPSRSAVSPESPEPPASPEFPGSSVSPDFSVSPESPLSPEFPELPASPESPVFPGSPPPPWSPVSPWPSLSPGIPSLQDLVARLSTYSGTLLQRLESHLRATNFPLRGNQTVPGVARAILAYILRRHPTLGRGQGPTGESGKQELVLEWGDTDEMKLTETWRDVEKTVKAEPEELRPSRPVLGDLSVTSITPSSMQLQWSVPKDSFDSFMLQYRDAQGQPQTLPIDGRSRSVTVPGLSPSHRYRFHLYGLRGEKRINRVSIDVITAAAEPEEQTLLSEEPQHEKSQTEVPESQASPSRAVLGELRVTSIAPSSVQLQWSVPEGSFDSFMLQYRDAQGQPQALPMDGRSDSVTVPGLSPSHRYRFHLYGLRGRKKIDHVSTEAMTAAAEPEELPLPSDKPQHKKPQTESPASEAPLVRAELGELKVSGVTPNSVQLQWSVPEGSFDSFLLQYRDVQGQPQALPIDGSSDSVTVPGLSPSQRYRFHLYGLRGRKKIDHVSTEVMTGTEEPDEIPLPSEEQKHEKLQTETPPSAAPVLRAVLGELRVSTVRPDSVQLHWSVPEGSFDSFLLQYRDVHGQPQALPIYGGSRSVTVTGLSPSQRYRFHLYGLRGRKKTDRLSIDIITASEESLPSEEPQQEKPTTESPESEALPARAVLEELKVSSVRPDSVQLQWSVPEGSFDSFLLQYRDVQGQPQALPINGGSRSVTVPGLSPSQRYRFHLYGLRGRKKIDHVSTEVMTGAAEKPEESSLATEEPQHEKPQTEASPYEPTPAKAVLEELRVSSVTPSSVGLEWTVPKGSFDSFLLQYRDAQGQPQALPIDGGSHSVTVTELSPSQRYRFHLYGLRGRKKINHVSTEVMTASEEPLPSEKPQQEKPTTESPESEALPARAVLGELRVSSVRPDSVQLQWSVPEGSFDSFLLQYRDVHGQPQALPIDGGSRSVTVPGLSPSQRYRFHLYGLRGRKKINHVSTEVMTGAVEEPEESSLATEEPQHEKPQTEASPYEPTPAKAVLEDLRVSSVTPSSVGLEWTVPKGSFDSFLLQYRDAQGQPQALPIDGGSRSVTVPGLSPSQWYRFHLYGLRGRKKIDHVSTEVMTADPEDLSPPSMDPTNEASTIEAPTTEAPTPEHPQPEAPLAHTVLGELKVSSITPDSVQLQWSVPEGHFDSFMLQYRDVHGQPQALPIDGGSHLMTVPGLSPSHRYRFHLYGIHRGKRTDHVSIDVSTAATDKQEEPPSTSEEPQTEAPLTEDNQPEHPQTEVPPVRAVLGELKVSSVTPNSVQLQWSVPEGSFDSFTLQYRDAQGQPQALPIDGGSHSVMVPGLSPSHRYRFHLYGLQGRKRTNRVSTDIVTDAAVPEQLPPPSQEPQPEDHNPEQPQTEQPQTQANQGQVVLGKLRVSSVTPHSVQLQWSVPEGSFDSFTLQYRDAQGQPQALAVDGGSRSVTVPGLSPSRRYRFHLYGLRDRRRIDRVSTDVVTADQEDLSPPLIDTPTGGPPAEDHETAHPQTEAPPSAAPSTRAALEELKVSSVTPNSVQLQWSVPEGHFDSFMLQYQDGHGQPQALPIDGRLRLVTVPGLSPSQRYRFHLYGLQGGRKTDHVSTDVITADGEAAAVSEELPLPSEEPQDEQHETKAPPSATTPARAVLKDLRVSSVSPDSVQLQWSVPEAPFDSFTLQYRDAHGQPQALPIDGGSRSVTVPGLSPSSRYRFHLYGMRGRKRVYHTSTEAVTAAANFDEQPMSSEKLQPEDPQSKDPPVESPSTDNHLAKAVLGELRASSVRPDAVQLQWSVPKGSFDSFTLQYRDVHGQPQALPIDGGSRSVTVPGLSPSRRYRFHLYGLRGGKRIDRASTDIITATAKTEELPLPSEEPQPEDPEGKDTPVETIPSAAPQARAELGELKVSSVRPDSVQLQWSVPKGSFESFTLQYRDDQGQPQALPMDGGSRSVTVPGLSPSQRYRFHLYGLQGGKRIDHVSTEAITGTPGTLWVGSVWPRSAWLHWNPLQAPPDGYELEYGPPAGPQQTLWLPPEATSQQLWGLEPSGHYGVRLWGRGGDPQTAPLEATFDTPPLPHPHPRDCAEEQLNGPGPSRETLIFLRGDPARPLRVFCDMETDGGGWLVFQRRQDGSTDFWRGWESYARGFGNISGEFWLGNEALHELTTATRTELRIDLRTGRDSAFALYRDFAVGSAEERYRLRVGAFSGTAGARSGARGVPGNSAGPDGVLDPCGFWDPLAGRGLWSPWRIWRSPVGFGVGFLGLVGVLGFLVGLGVPGGADSRPRRGRPLLPLGQPLLHTGPGLSRPSGPPGPLGAAPTPALCRGIRGSLVVPQLPLRQPERALRDPPRPPGHPLVPLERLQRLHPLHRDEAAAAAGLRGPLSAGARGSQNPWGVPNGTWGGSKVKLLLGG</sequence>
<feature type="compositionally biased region" description="Low complexity" evidence="6">
    <location>
        <begin position="1570"/>
        <end position="1580"/>
    </location>
</feature>
<feature type="region of interest" description="Disordered" evidence="6">
    <location>
        <begin position="2047"/>
        <end position="2074"/>
    </location>
</feature>
<feature type="domain" description="Fibronectin type-III" evidence="8">
    <location>
        <begin position="1837"/>
        <end position="1925"/>
    </location>
</feature>
<dbReference type="SUPFAM" id="SSF56496">
    <property type="entry name" value="Fibrinogen C-terminal domain-like"/>
    <property type="match status" value="1"/>
</dbReference>
<feature type="compositionally biased region" description="Low complexity" evidence="6">
    <location>
        <begin position="2471"/>
        <end position="2489"/>
    </location>
</feature>
<feature type="domain" description="Fibronectin type-III" evidence="8">
    <location>
        <begin position="1091"/>
        <end position="1181"/>
    </location>
</feature>
<proteinExistence type="predicted"/>
<keyword evidence="11" id="KW-1185">Reference proteome</keyword>
<keyword evidence="3" id="KW-0245">EGF-like domain</keyword>
<keyword evidence="5" id="KW-0677">Repeat</keyword>
<dbReference type="PROSITE" id="PS50853">
    <property type="entry name" value="FN3"/>
    <property type="match status" value="16"/>
</dbReference>
<feature type="compositionally biased region" description="Basic and acidic residues" evidence="6">
    <location>
        <begin position="1936"/>
        <end position="1947"/>
    </location>
</feature>
<dbReference type="Gene3D" id="3.90.215.10">
    <property type="entry name" value="Gamma Fibrinogen, chain A, domain 1"/>
    <property type="match status" value="1"/>
</dbReference>
<keyword evidence="7" id="KW-0812">Transmembrane</keyword>
<feature type="region of interest" description="Disordered" evidence="6">
    <location>
        <begin position="1669"/>
        <end position="1712"/>
    </location>
</feature>
<dbReference type="InterPro" id="IPR050991">
    <property type="entry name" value="ECM_Regulatory_Proteins"/>
</dbReference>
<keyword evidence="7" id="KW-0472">Membrane</keyword>
<evidence type="ECO:0000256" key="3">
    <source>
        <dbReference type="ARBA" id="ARBA00022536"/>
    </source>
</evidence>
<feature type="region of interest" description="Disordered" evidence="6">
    <location>
        <begin position="1808"/>
        <end position="1833"/>
    </location>
</feature>
<dbReference type="InterPro" id="IPR002181">
    <property type="entry name" value="Fibrinogen_a/b/g_C_dom"/>
</dbReference>
<evidence type="ECO:0000256" key="7">
    <source>
        <dbReference type="SAM" id="Phobius"/>
    </source>
</evidence>
<feature type="domain" description="Fibronectin type-III" evidence="8">
    <location>
        <begin position="2085"/>
        <end position="2174"/>
    </location>
</feature>
<dbReference type="InterPro" id="IPR003961">
    <property type="entry name" value="FN3_dom"/>
</dbReference>
<feature type="region of interest" description="Disordered" evidence="6">
    <location>
        <begin position="585"/>
        <end position="615"/>
    </location>
</feature>
<dbReference type="InterPro" id="IPR036056">
    <property type="entry name" value="Fibrinogen-like_C"/>
</dbReference>
<dbReference type="PANTHER" id="PTHR46708">
    <property type="entry name" value="TENASCIN"/>
    <property type="match status" value="1"/>
</dbReference>
<feature type="region of interest" description="Disordered" evidence="6">
    <location>
        <begin position="706"/>
        <end position="731"/>
    </location>
</feature>
<feature type="domain" description="Fibronectin type-III" evidence="8">
    <location>
        <begin position="622"/>
        <end position="711"/>
    </location>
</feature>
<feature type="domain" description="Fibronectin type-III" evidence="8">
    <location>
        <begin position="1961"/>
        <end position="2053"/>
    </location>
</feature>
<evidence type="ECO:0000259" key="8">
    <source>
        <dbReference type="PROSITE" id="PS50853"/>
    </source>
</evidence>
<feature type="region of interest" description="Disordered" evidence="6">
    <location>
        <begin position="940"/>
        <end position="969"/>
    </location>
</feature>
<feature type="compositionally biased region" description="Low complexity" evidence="6">
    <location>
        <begin position="1431"/>
        <end position="1441"/>
    </location>
</feature>
<feature type="compositionally biased region" description="Low complexity" evidence="6">
    <location>
        <begin position="222"/>
        <end position="256"/>
    </location>
</feature>
<evidence type="ECO:0000256" key="1">
    <source>
        <dbReference type="ARBA" id="ARBA00004498"/>
    </source>
</evidence>
<reference evidence="10" key="2">
    <citation type="submission" date="2025-09" db="UniProtKB">
        <authorList>
            <consortium name="Ensembl"/>
        </authorList>
    </citation>
    <scope>IDENTIFICATION</scope>
</reference>
<reference evidence="10" key="1">
    <citation type="submission" date="2025-08" db="UniProtKB">
        <authorList>
            <consortium name="Ensembl"/>
        </authorList>
    </citation>
    <scope>IDENTIFICATION</scope>
</reference>
<name>A0A674GRH7_TAEGU</name>
<evidence type="ECO:0000256" key="6">
    <source>
        <dbReference type="SAM" id="MobiDB-lite"/>
    </source>
</evidence>
<feature type="domain" description="Fibronectin type-III" evidence="8">
    <location>
        <begin position="503"/>
        <end position="593"/>
    </location>
</feature>
<feature type="region of interest" description="Disordered" evidence="6">
    <location>
        <begin position="825"/>
        <end position="851"/>
    </location>
</feature>
<feature type="compositionally biased region" description="Low complexity" evidence="6">
    <location>
        <begin position="129"/>
        <end position="184"/>
    </location>
</feature>
<comment type="subcellular location">
    <subcellularLocation>
        <location evidence="1">Secreted</location>
        <location evidence="1">Extracellular space</location>
        <location evidence="1">Extracellular matrix</location>
    </subcellularLocation>
</comment>
<dbReference type="CDD" id="cd00087">
    <property type="entry name" value="FReD"/>
    <property type="match status" value="1"/>
</dbReference>
<accession>A0A674GRH7</accession>
<keyword evidence="2" id="KW-0964">Secreted</keyword>
<dbReference type="Gene3D" id="2.60.40.10">
    <property type="entry name" value="Immunoglobulins"/>
    <property type="match status" value="17"/>
</dbReference>
<feature type="region of interest" description="Disordered" evidence="6">
    <location>
        <begin position="1057"/>
        <end position="1087"/>
    </location>
</feature>
<dbReference type="Pfam" id="PF00041">
    <property type="entry name" value="fn3"/>
    <property type="match status" value="16"/>
</dbReference>
<feature type="region of interest" description="Disordered" evidence="6">
    <location>
        <begin position="473"/>
        <end position="499"/>
    </location>
</feature>
<feature type="domain" description="Fibronectin type-III" evidence="8">
    <location>
        <begin position="1587"/>
        <end position="1675"/>
    </location>
</feature>
<dbReference type="SMART" id="SM00186">
    <property type="entry name" value="FBG"/>
    <property type="match status" value="1"/>
</dbReference>
<feature type="region of interest" description="Disordered" evidence="6">
    <location>
        <begin position="1177"/>
        <end position="1204"/>
    </location>
</feature>
<evidence type="ECO:0000259" key="9">
    <source>
        <dbReference type="PROSITE" id="PS51406"/>
    </source>
</evidence>
<feature type="domain" description="Fibronectin type-III" evidence="8">
    <location>
        <begin position="384"/>
        <end position="474"/>
    </location>
</feature>
<feature type="region of interest" description="Disordered" evidence="6">
    <location>
        <begin position="1925"/>
        <end position="1954"/>
    </location>
</feature>
<feature type="region of interest" description="Disordered" evidence="6">
    <location>
        <begin position="1422"/>
        <end position="1456"/>
    </location>
</feature>
<dbReference type="GeneTree" id="ENSGT00940000155565"/>